<dbReference type="Bgee" id="ENSORLG00000025480">
    <property type="expression patterns" value="Expressed in testis and 15 other cell types or tissues"/>
</dbReference>
<dbReference type="GeneTree" id="ENSGT00940000157802"/>
<evidence type="ECO:0000313" key="9">
    <source>
        <dbReference type="Proteomes" id="UP000001038"/>
    </source>
</evidence>
<name>A0A3B3H737_ORYLA</name>
<dbReference type="InParanoid" id="A0A3B3H737"/>
<evidence type="ECO:0000256" key="1">
    <source>
        <dbReference type="ARBA" id="ARBA00007374"/>
    </source>
</evidence>
<keyword evidence="4 6" id="KW-0418">Kinase</keyword>
<dbReference type="GO" id="GO:0005524">
    <property type="term" value="F:ATP binding"/>
    <property type="evidence" value="ECO:0007669"/>
    <property type="project" value="UniProtKB-KW"/>
</dbReference>
<dbReference type="SUPFAM" id="SSF56104">
    <property type="entry name" value="SAICAR synthase-like"/>
    <property type="match status" value="1"/>
</dbReference>
<dbReference type="Pfam" id="PF03770">
    <property type="entry name" value="IPK"/>
    <property type="match status" value="1"/>
</dbReference>
<evidence type="ECO:0000256" key="2">
    <source>
        <dbReference type="ARBA" id="ARBA00022679"/>
    </source>
</evidence>
<dbReference type="InterPro" id="IPR038286">
    <property type="entry name" value="IPK_sf"/>
</dbReference>
<dbReference type="AlphaFoldDB" id="A0A3B3H737"/>
<dbReference type="PANTHER" id="PTHR12400">
    <property type="entry name" value="INOSITOL POLYPHOSPHATE KINASE"/>
    <property type="match status" value="1"/>
</dbReference>
<feature type="region of interest" description="Disordered" evidence="7">
    <location>
        <begin position="77"/>
        <end position="117"/>
    </location>
</feature>
<dbReference type="GO" id="GO:0032958">
    <property type="term" value="P:inositol phosphate biosynthetic process"/>
    <property type="evidence" value="ECO:0000318"/>
    <property type="project" value="GO_Central"/>
</dbReference>
<reference evidence="8" key="3">
    <citation type="submission" date="2025-09" db="UniProtKB">
        <authorList>
            <consortium name="Ensembl"/>
        </authorList>
    </citation>
    <scope>IDENTIFICATION</scope>
    <source>
        <strain evidence="8">Hd-rR</strain>
    </source>
</reference>
<keyword evidence="5" id="KW-0067">ATP-binding</keyword>
<evidence type="ECO:0000256" key="5">
    <source>
        <dbReference type="ARBA" id="ARBA00022840"/>
    </source>
</evidence>
<dbReference type="EC" id="2.7.-.-" evidence="6"/>
<dbReference type="STRING" id="8090.ENSORLP00000027744"/>
<comment type="similarity">
    <text evidence="1 6">Belongs to the inositol phosphokinase (IPK) family.</text>
</comment>
<reference evidence="8" key="2">
    <citation type="submission" date="2025-08" db="UniProtKB">
        <authorList>
            <consortium name="Ensembl"/>
        </authorList>
    </citation>
    <scope>IDENTIFICATION</scope>
    <source>
        <strain evidence="8">Hd-rR</strain>
    </source>
</reference>
<sequence length="404" mass="46248">PPSLLLQVGGHTSMMRYDDHTVCKPLISREQRFYESLPPEMKEFTPEYKGVVLVCFEGDCDGYINLVAYPHVESNMEGGAAEHEERDPQEREQPRRKHSRRSLHRCSSDLDPEASSSCSLTELKSPRIDTKIYSEVPFQMLDWNSGISSEKISHNPWSLRCHKQQLSRMRSESKDRKLFKFLLLENVVHHFSFPCILDLKMGTRQHGDDASEEKAARQMKKCEQSTSATLGVRVCGMQVYQPSTGHYLCRNKYYGRGLSSDGFRQALYQYLHNGRCLRRDLFQPILSKLRRLKAVLEKQASYRFYSSSLLIIYEGKVRPGKTSVTPRTPLPHPHPDSSTPPGVVSPPPHRQLPLVDLRMIDFAHSTFKGFRGDTAVHDGPDRGYMLGLESLIEILESLREENLP</sequence>
<proteinExistence type="inferred from homology"/>
<dbReference type="Proteomes" id="UP000001038">
    <property type="component" value="Chromosome 5"/>
</dbReference>
<dbReference type="Gene3D" id="3.30.470.160">
    <property type="entry name" value="Inositol polyphosphate kinase"/>
    <property type="match status" value="1"/>
</dbReference>
<dbReference type="FunFam" id="3.30.470.160:FF:000002">
    <property type="entry name" value="Kinase"/>
    <property type="match status" value="1"/>
</dbReference>
<reference evidence="8 9" key="1">
    <citation type="journal article" date="2007" name="Nature">
        <title>The medaka draft genome and insights into vertebrate genome evolution.</title>
        <authorList>
            <person name="Kasahara M."/>
            <person name="Naruse K."/>
            <person name="Sasaki S."/>
            <person name="Nakatani Y."/>
            <person name="Qu W."/>
            <person name="Ahsan B."/>
            <person name="Yamada T."/>
            <person name="Nagayasu Y."/>
            <person name="Doi K."/>
            <person name="Kasai Y."/>
            <person name="Jindo T."/>
            <person name="Kobayashi D."/>
            <person name="Shimada A."/>
            <person name="Toyoda A."/>
            <person name="Kuroki Y."/>
            <person name="Fujiyama A."/>
            <person name="Sasaki T."/>
            <person name="Shimizu A."/>
            <person name="Asakawa S."/>
            <person name="Shimizu N."/>
            <person name="Hashimoto S."/>
            <person name="Yang J."/>
            <person name="Lee Y."/>
            <person name="Matsushima K."/>
            <person name="Sugano S."/>
            <person name="Sakaizumi M."/>
            <person name="Narita T."/>
            <person name="Ohishi K."/>
            <person name="Haga S."/>
            <person name="Ohta F."/>
            <person name="Nomoto H."/>
            <person name="Nogata K."/>
            <person name="Morishita T."/>
            <person name="Endo T."/>
            <person name="Shin-I T."/>
            <person name="Takeda H."/>
            <person name="Morishita S."/>
            <person name="Kohara Y."/>
        </authorList>
    </citation>
    <scope>NUCLEOTIDE SEQUENCE [LARGE SCALE GENOMIC DNA]</scope>
    <source>
        <strain evidence="8 9">Hd-rR</strain>
    </source>
</reference>
<organism evidence="8 9">
    <name type="scientific">Oryzias latipes</name>
    <name type="common">Japanese rice fish</name>
    <name type="synonym">Japanese killifish</name>
    <dbReference type="NCBI Taxonomy" id="8090"/>
    <lineage>
        <taxon>Eukaryota</taxon>
        <taxon>Metazoa</taxon>
        <taxon>Chordata</taxon>
        <taxon>Craniata</taxon>
        <taxon>Vertebrata</taxon>
        <taxon>Euteleostomi</taxon>
        <taxon>Actinopterygii</taxon>
        <taxon>Neopterygii</taxon>
        <taxon>Teleostei</taxon>
        <taxon>Neoteleostei</taxon>
        <taxon>Acanthomorphata</taxon>
        <taxon>Ovalentaria</taxon>
        <taxon>Atherinomorphae</taxon>
        <taxon>Beloniformes</taxon>
        <taxon>Adrianichthyidae</taxon>
        <taxon>Oryziinae</taxon>
        <taxon>Oryzias</taxon>
    </lineage>
</organism>
<dbReference type="Ensembl" id="ENSORLT00000045608.1">
    <property type="protein sequence ID" value="ENSORLP00000027744.1"/>
    <property type="gene ID" value="ENSORLG00000025480.1"/>
</dbReference>
<feature type="compositionally biased region" description="Basic and acidic residues" evidence="7">
    <location>
        <begin position="80"/>
        <end position="93"/>
    </location>
</feature>
<dbReference type="GO" id="GO:0000828">
    <property type="term" value="F:inositol hexakisphosphate kinase activity"/>
    <property type="evidence" value="ECO:0000318"/>
    <property type="project" value="GO_Central"/>
</dbReference>
<dbReference type="InterPro" id="IPR005522">
    <property type="entry name" value="IPK"/>
</dbReference>
<dbReference type="FunCoup" id="A0A3B3H737">
    <property type="interactions" value="1191"/>
</dbReference>
<feature type="compositionally biased region" description="Basic residues" evidence="7">
    <location>
        <begin position="94"/>
        <end position="104"/>
    </location>
</feature>
<keyword evidence="3" id="KW-0547">Nucleotide-binding</keyword>
<keyword evidence="2 6" id="KW-0808">Transferase</keyword>
<keyword evidence="9" id="KW-1185">Reference proteome</keyword>
<protein>
    <recommendedName>
        <fullName evidence="6">Kinase</fullName>
        <ecNumber evidence="6">2.7.-.-</ecNumber>
    </recommendedName>
</protein>
<dbReference type="GO" id="GO:0046854">
    <property type="term" value="P:phosphatidylinositol phosphate biosynthetic process"/>
    <property type="evidence" value="ECO:0000318"/>
    <property type="project" value="GO_Central"/>
</dbReference>
<evidence type="ECO:0000256" key="3">
    <source>
        <dbReference type="ARBA" id="ARBA00022741"/>
    </source>
</evidence>
<evidence type="ECO:0000256" key="4">
    <source>
        <dbReference type="ARBA" id="ARBA00022777"/>
    </source>
</evidence>
<evidence type="ECO:0000256" key="7">
    <source>
        <dbReference type="SAM" id="MobiDB-lite"/>
    </source>
</evidence>
<accession>A0A3B3H737</accession>
<evidence type="ECO:0000313" key="8">
    <source>
        <dbReference type="Ensembl" id="ENSORLP00000027744.1"/>
    </source>
</evidence>
<evidence type="ECO:0000256" key="6">
    <source>
        <dbReference type="RuleBase" id="RU363090"/>
    </source>
</evidence>
<feature type="region of interest" description="Disordered" evidence="7">
    <location>
        <begin position="321"/>
        <end position="348"/>
    </location>
</feature>
<gene>
    <name evidence="8" type="primary">IP6K1</name>
    <name evidence="8" type="synonym">ip6k1</name>
</gene>
<dbReference type="GO" id="GO:0005737">
    <property type="term" value="C:cytoplasm"/>
    <property type="evidence" value="ECO:0000318"/>
    <property type="project" value="GO_Central"/>
</dbReference>
<dbReference type="GO" id="GO:0005634">
    <property type="term" value="C:nucleus"/>
    <property type="evidence" value="ECO:0000318"/>
    <property type="project" value="GO_Central"/>
</dbReference>
<dbReference type="PANTHER" id="PTHR12400:SF73">
    <property type="entry name" value="INOSITOL HEXAKISPHOSPHATE KINASE 1"/>
    <property type="match status" value="1"/>
</dbReference>